<proteinExistence type="predicted"/>
<accession>A0ABY7WUS2</accession>
<name>A0ABY7WUS2_9LACO</name>
<evidence type="ECO:0000256" key="1">
    <source>
        <dbReference type="SAM" id="Phobius"/>
    </source>
</evidence>
<dbReference type="InterPro" id="IPR024623">
    <property type="entry name" value="YtxH"/>
</dbReference>
<keyword evidence="1" id="KW-0472">Membrane</keyword>
<dbReference type="EMBL" id="CP117884">
    <property type="protein sequence ID" value="WDF83524.1"/>
    <property type="molecule type" value="Genomic_DNA"/>
</dbReference>
<evidence type="ECO:0000313" key="2">
    <source>
        <dbReference type="EMBL" id="WDF83524.1"/>
    </source>
</evidence>
<reference evidence="2 3" key="1">
    <citation type="submission" date="2023-02" db="EMBL/GenBank/DDBJ databases">
        <title>Genome sequence of Lacticaseibacillus sp. KACC 23028.</title>
        <authorList>
            <person name="Kim S."/>
            <person name="Heo J."/>
            <person name="Kwon S.-W."/>
        </authorList>
    </citation>
    <scope>NUCLEOTIDE SEQUENCE [LARGE SCALE GENOMIC DNA]</scope>
    <source>
        <strain evidence="2 3">KACC 23028</strain>
    </source>
</reference>
<keyword evidence="1" id="KW-0812">Transmembrane</keyword>
<dbReference type="Pfam" id="PF12732">
    <property type="entry name" value="YtxH"/>
    <property type="match status" value="1"/>
</dbReference>
<protein>
    <submittedName>
        <fullName evidence="2">YtxH domain-containing protein</fullName>
    </submittedName>
</protein>
<sequence length="120" mass="13071">MSKKPIFSFGHGLVLGLISGAVYGLLNNRKSGAENRQQITNYTQDTIADVQKLNDARERLQNAVSNLKDSADEYLTPATDGIKRDVAAYQFKVAPLLDQISTSLDAINDAANSDDNNKDV</sequence>
<dbReference type="Proteomes" id="UP001220377">
    <property type="component" value="Chromosome"/>
</dbReference>
<dbReference type="RefSeq" id="WP_274261722.1">
    <property type="nucleotide sequence ID" value="NZ_CP117884.1"/>
</dbReference>
<keyword evidence="3" id="KW-1185">Reference proteome</keyword>
<organism evidence="2 3">
    <name type="scientific">Lacticaseibacillus pabuli</name>
    <dbReference type="NCBI Taxonomy" id="3025672"/>
    <lineage>
        <taxon>Bacteria</taxon>
        <taxon>Bacillati</taxon>
        <taxon>Bacillota</taxon>
        <taxon>Bacilli</taxon>
        <taxon>Lactobacillales</taxon>
        <taxon>Lactobacillaceae</taxon>
        <taxon>Lacticaseibacillus</taxon>
    </lineage>
</organism>
<evidence type="ECO:0000313" key="3">
    <source>
        <dbReference type="Proteomes" id="UP001220377"/>
    </source>
</evidence>
<gene>
    <name evidence="2" type="ORF">PQ472_04630</name>
</gene>
<feature type="transmembrane region" description="Helical" evidence="1">
    <location>
        <begin position="6"/>
        <end position="26"/>
    </location>
</feature>
<keyword evidence="1" id="KW-1133">Transmembrane helix</keyword>